<dbReference type="Pfam" id="PF08867">
    <property type="entry name" value="FRG"/>
    <property type="match status" value="1"/>
</dbReference>
<dbReference type="EMBL" id="CP041016">
    <property type="protein sequence ID" value="QDC39015.1"/>
    <property type="molecule type" value="Genomic_DNA"/>
</dbReference>
<reference evidence="2 3" key="1">
    <citation type="submission" date="2019-06" db="EMBL/GenBank/DDBJ databases">
        <title>Genome organization and adaptive potential of archetypical organophosphate degarding Sphingobium fuliginis ATCC 27551.</title>
        <authorList>
            <person name="Sarwar A."/>
            <person name="Parthasarathy S."/>
            <person name="Singh C."/>
            <person name="Siddavattam D."/>
        </authorList>
    </citation>
    <scope>NUCLEOTIDE SEQUENCE [LARGE SCALE GENOMIC DNA]</scope>
    <source>
        <strain evidence="2 3">ATCC 27551</strain>
    </source>
</reference>
<evidence type="ECO:0000259" key="1">
    <source>
        <dbReference type="SMART" id="SM00901"/>
    </source>
</evidence>
<feature type="domain" description="FRG" evidence="1">
    <location>
        <begin position="183"/>
        <end position="287"/>
    </location>
</feature>
<organism evidence="2 3">
    <name type="scientific">Sphingobium fuliginis ATCC 27551</name>
    <dbReference type="NCBI Taxonomy" id="1208342"/>
    <lineage>
        <taxon>Bacteria</taxon>
        <taxon>Pseudomonadati</taxon>
        <taxon>Pseudomonadota</taxon>
        <taxon>Alphaproteobacteria</taxon>
        <taxon>Sphingomonadales</taxon>
        <taxon>Sphingomonadaceae</taxon>
        <taxon>Sphingobium</taxon>
    </lineage>
</organism>
<protein>
    <submittedName>
        <fullName evidence="2">FRG domain-containing protein</fullName>
    </submittedName>
</protein>
<dbReference type="SMART" id="SM00901">
    <property type="entry name" value="FRG"/>
    <property type="match status" value="1"/>
</dbReference>
<dbReference type="KEGG" id="sufl:FIL70_03600"/>
<dbReference type="RefSeq" id="WP_140042941.1">
    <property type="nucleotide sequence ID" value="NZ_CP041016.1"/>
</dbReference>
<sequence length="443" mass="50475">MAANDKDWEVPAGVTHRASFMLSRYLEYTDPSIELKLKPVSSETLAYLAEIPALFMSEIKEDREGHATINIRVGTVENLQVISSEIQYEFRIERDLGSVRIDDRERFRLALAMGQWELHRTHWAVKEGDLMRALADLGLADHAPVPSEPLPLPLPPDSTKAEWPTIDKLEDYLARVLALKIEDGEEIFYRGHSDSSYRLEPALFRRNKAGEYRYRQKEQVLVREIQSSQASEFSTDVYMLDQLVRMQHYGLPTRLLDISYNPLIALYFACANPKYDATGNETDGEVIILRTQTELVKFFDSDTVSCISNLSLLSGYEQDGLDTSLELNGLNGLPSCKKLLHFIRREKPYFESRIDPADLDKILFVRGRNTNERVISQSGAFLLFGKDAVLPETGHSTLQLERIKIQNKAQILIQLSKLNIKSDTVFPGIEKTTAEIARKHEIK</sequence>
<evidence type="ECO:0000313" key="3">
    <source>
        <dbReference type="Proteomes" id="UP000311469"/>
    </source>
</evidence>
<dbReference type="Proteomes" id="UP000311469">
    <property type="component" value="Chromosome cSF1"/>
</dbReference>
<evidence type="ECO:0000313" key="2">
    <source>
        <dbReference type="EMBL" id="QDC39015.1"/>
    </source>
</evidence>
<accession>A0A5B8CJP6</accession>
<name>A0A5B8CJP6_SPHSA</name>
<dbReference type="InterPro" id="IPR014966">
    <property type="entry name" value="FRG-dom"/>
</dbReference>
<proteinExistence type="predicted"/>
<gene>
    <name evidence="2" type="ORF">FIL70_03600</name>
</gene>
<dbReference type="AlphaFoldDB" id="A0A5B8CJP6"/>